<sequence length="684" mass="75184">MPLHDLFLIAAVTSVPTVKFDSTVYASELTVVASLNTGVIRANAVINAVASLRSGVIRANRATSGEWSLLPMGVMSVPSPATSFTTRHMNLILTSVKGCPTDFVLMVEKAYKVPNQSKRLHEPRQAPRWTTSFGCSCNSSPCNGSSTYAYCAGVIAEGEDRNTDVFVPALSSLTSLTRLFPYSNYLTSLPESISGLSEITSLASSSNQLTSLPESISGLSELRYLASLNWAGMDSGAQHGDKEDAGFEGAGYVELDDPWLVLETERSRTTHGSPSCAESPLHSETSGTEAGEPPLKLEPTKAPSRVSSNSSQEKKARRRAPGGDNAAACRRHRLRRKIEREELQKKIDSMVEERGIFMSRIADLQCEVEALRCAGLTTDTRLRMENELLRMQVMKMRASVSQLVRGVQKAETQAEDEETIMLLRGCQDSSVAQILGIGYGCYDHTWHEGRPYYLFPGQPYNVSFRYQLLPLGCDRSSARRIALRFDMNARDRFIALSAAEMFKVIWGSLSDPDFLDRVEHDIQRSTGKIRDITPQVSHPGIKLIAFDDEELGTTDTRLFSEARVMLEPCFDGPNPRYTEKVEAFLGCSITAPTNIVEDNSSDRSFLLGQIVRPQPDIKDGTLCTSIFSVPCDESIDRYLCADGSLGPSIGERVTAYAVHLESLGKQMMRQGLFPAIPPETAPQN</sequence>
<feature type="region of interest" description="Disordered" evidence="1">
    <location>
        <begin position="266"/>
        <end position="330"/>
    </location>
</feature>
<proteinExistence type="predicted"/>
<dbReference type="Gene3D" id="3.80.10.10">
    <property type="entry name" value="Ribonuclease Inhibitor"/>
    <property type="match status" value="1"/>
</dbReference>
<evidence type="ECO:0000256" key="1">
    <source>
        <dbReference type="SAM" id="MobiDB-lite"/>
    </source>
</evidence>
<dbReference type="SMART" id="SM00364">
    <property type="entry name" value="LRR_BAC"/>
    <property type="match status" value="2"/>
</dbReference>
<dbReference type="EMBL" id="BEYU01000001">
    <property type="protein sequence ID" value="GBG23835.1"/>
    <property type="molecule type" value="Genomic_DNA"/>
</dbReference>
<dbReference type="OrthoDB" id="1668230at2759"/>
<comment type="caution">
    <text evidence="2">The sequence shown here is derived from an EMBL/GenBank/DDBJ whole genome shotgun (WGS) entry which is preliminary data.</text>
</comment>
<dbReference type="InParanoid" id="A0A2R5FZZ1"/>
<name>A0A2R5FZZ1_9STRA</name>
<dbReference type="Proteomes" id="UP000241890">
    <property type="component" value="Unassembled WGS sequence"/>
</dbReference>
<dbReference type="InterPro" id="IPR032675">
    <property type="entry name" value="LRR_dom_sf"/>
</dbReference>
<evidence type="ECO:0000313" key="3">
    <source>
        <dbReference type="Proteomes" id="UP000241890"/>
    </source>
</evidence>
<accession>A0A2R5FZZ1</accession>
<dbReference type="AlphaFoldDB" id="A0A2R5FZZ1"/>
<evidence type="ECO:0000313" key="2">
    <source>
        <dbReference type="EMBL" id="GBG23835.1"/>
    </source>
</evidence>
<reference evidence="2 3" key="1">
    <citation type="submission" date="2017-12" db="EMBL/GenBank/DDBJ databases">
        <title>Sequencing, de novo assembly and annotation of complete genome of a new Thraustochytrid species, strain FCC1311.</title>
        <authorList>
            <person name="Sedici K."/>
            <person name="Godart F."/>
            <person name="Aiese Cigliano R."/>
            <person name="Sanseverino W."/>
            <person name="Barakat M."/>
            <person name="Ortet P."/>
            <person name="Marechal E."/>
            <person name="Cagnac O."/>
            <person name="Amato A."/>
        </authorList>
    </citation>
    <scope>NUCLEOTIDE SEQUENCE [LARGE SCALE GENOMIC DNA]</scope>
</reference>
<organism evidence="2 3">
    <name type="scientific">Hondaea fermentalgiana</name>
    <dbReference type="NCBI Taxonomy" id="2315210"/>
    <lineage>
        <taxon>Eukaryota</taxon>
        <taxon>Sar</taxon>
        <taxon>Stramenopiles</taxon>
        <taxon>Bigyra</taxon>
        <taxon>Labyrinthulomycetes</taxon>
        <taxon>Thraustochytrida</taxon>
        <taxon>Thraustochytriidae</taxon>
        <taxon>Hondaea</taxon>
    </lineage>
</organism>
<gene>
    <name evidence="2" type="ORF">FCC1311_000552</name>
</gene>
<keyword evidence="3" id="KW-1185">Reference proteome</keyword>
<protein>
    <submittedName>
        <fullName evidence="2">Leucine-rich repeat protein SHOC-2</fullName>
    </submittedName>
</protein>
<dbReference type="SUPFAM" id="SSF52058">
    <property type="entry name" value="L domain-like"/>
    <property type="match status" value="1"/>
</dbReference>